<dbReference type="EMBL" id="CM051403">
    <property type="protein sequence ID" value="KAJ4709350.1"/>
    <property type="molecule type" value="Genomic_DNA"/>
</dbReference>
<proteinExistence type="predicted"/>
<evidence type="ECO:0000313" key="1">
    <source>
        <dbReference type="EMBL" id="KAJ4709350.1"/>
    </source>
</evidence>
<sequence>MENQQLGAEAINPNGQNSNGESSQDNNRASLAQLYSINTKYYTTMDADSYFDDEFPPGYRFKPYDPELVVCYLQKKVKNEPLPQNRIKEVELYKFNPETLTEIYKPLCDKEWYFFTPRDRKYKNGKRPNRAAADGYWKATGADKRVQYNDVVVGFKKALVFYRGKPPKGDKTNWIMHEFRVNTPPRVRSSGDDMRLDDWVLCRIYKKKEKDRSRRSSTGRDDDSLQDDQESESEYQDNGVIDMAPENYMPQDPGFINMSGYVNQGRFFSPYDDNAFMYPQSSFHNHIGRLPEGIPQYNSNYNQGLNSVGFPIPSSTWVQQPFSASDQNLDLAESSEAAAAAATRATSQPMESNMKLEQINEYHQTDQYWDVP</sequence>
<keyword evidence="2" id="KW-1185">Reference proteome</keyword>
<reference evidence="1 2" key="1">
    <citation type="journal article" date="2023" name="Science">
        <title>Complex scaffold remodeling in plant triterpene biosynthesis.</title>
        <authorList>
            <person name="De La Pena R."/>
            <person name="Hodgson H."/>
            <person name="Liu J.C."/>
            <person name="Stephenson M.J."/>
            <person name="Martin A.C."/>
            <person name="Owen C."/>
            <person name="Harkess A."/>
            <person name="Leebens-Mack J."/>
            <person name="Jimenez L.E."/>
            <person name="Osbourn A."/>
            <person name="Sattely E.S."/>
        </authorList>
    </citation>
    <scope>NUCLEOTIDE SEQUENCE [LARGE SCALE GENOMIC DNA]</scope>
    <source>
        <strain evidence="2">cv. JPN11</strain>
        <tissue evidence="1">Leaf</tissue>
    </source>
</reference>
<gene>
    <name evidence="1" type="ORF">OWV82_019153</name>
</gene>
<accession>A0ACC1XG96</accession>
<evidence type="ECO:0000313" key="2">
    <source>
        <dbReference type="Proteomes" id="UP001164539"/>
    </source>
</evidence>
<comment type="caution">
    <text evidence="1">The sequence shown here is derived from an EMBL/GenBank/DDBJ whole genome shotgun (WGS) entry which is preliminary data.</text>
</comment>
<organism evidence="1 2">
    <name type="scientific">Melia azedarach</name>
    <name type="common">Chinaberry tree</name>
    <dbReference type="NCBI Taxonomy" id="155640"/>
    <lineage>
        <taxon>Eukaryota</taxon>
        <taxon>Viridiplantae</taxon>
        <taxon>Streptophyta</taxon>
        <taxon>Embryophyta</taxon>
        <taxon>Tracheophyta</taxon>
        <taxon>Spermatophyta</taxon>
        <taxon>Magnoliopsida</taxon>
        <taxon>eudicotyledons</taxon>
        <taxon>Gunneridae</taxon>
        <taxon>Pentapetalae</taxon>
        <taxon>rosids</taxon>
        <taxon>malvids</taxon>
        <taxon>Sapindales</taxon>
        <taxon>Meliaceae</taxon>
        <taxon>Melia</taxon>
    </lineage>
</organism>
<dbReference type="Proteomes" id="UP001164539">
    <property type="component" value="Chromosome 10"/>
</dbReference>
<name>A0ACC1XG96_MELAZ</name>
<protein>
    <submittedName>
        <fullName evidence="1">NAC domain protein</fullName>
    </submittedName>
</protein>